<dbReference type="EMBL" id="SSTD01012901">
    <property type="protein sequence ID" value="TYK08367.1"/>
    <property type="molecule type" value="Genomic_DNA"/>
</dbReference>
<sequence length="124" mass="14006">MRMRSDIAFPEDMGEKGSVDKIEVMAKTAGDEAKQDHSSNLYEYDPSLDMPICSKDRVFLEKSSKFIDSYPRTLFIPKTMLEGDIFSIVDVPFAILFKPINPLDDQYLGSFHAAELSFLGMSPK</sequence>
<protein>
    <submittedName>
        <fullName evidence="1 2">Mitochondrial protein</fullName>
    </submittedName>
</protein>
<evidence type="ECO:0000313" key="4">
    <source>
        <dbReference type="Proteomes" id="UP000321947"/>
    </source>
</evidence>
<evidence type="ECO:0000313" key="3">
    <source>
        <dbReference type="Proteomes" id="UP000321393"/>
    </source>
</evidence>
<dbReference type="AlphaFoldDB" id="A0A5D3C8S6"/>
<organism evidence="2 4">
    <name type="scientific">Cucumis melo var. makuwa</name>
    <name type="common">Oriental melon</name>
    <dbReference type="NCBI Taxonomy" id="1194695"/>
    <lineage>
        <taxon>Eukaryota</taxon>
        <taxon>Viridiplantae</taxon>
        <taxon>Streptophyta</taxon>
        <taxon>Embryophyta</taxon>
        <taxon>Tracheophyta</taxon>
        <taxon>Spermatophyta</taxon>
        <taxon>Magnoliopsida</taxon>
        <taxon>eudicotyledons</taxon>
        <taxon>Gunneridae</taxon>
        <taxon>Pentapetalae</taxon>
        <taxon>rosids</taxon>
        <taxon>fabids</taxon>
        <taxon>Cucurbitales</taxon>
        <taxon>Cucurbitaceae</taxon>
        <taxon>Benincaseae</taxon>
        <taxon>Cucumis</taxon>
    </lineage>
</organism>
<proteinExistence type="predicted"/>
<dbReference type="Proteomes" id="UP000321393">
    <property type="component" value="Unassembled WGS sequence"/>
</dbReference>
<reference evidence="3 4" key="1">
    <citation type="submission" date="2019-08" db="EMBL/GenBank/DDBJ databases">
        <title>Draft genome sequences of two oriental melons (Cucumis melo L. var makuwa).</title>
        <authorList>
            <person name="Kwon S.-Y."/>
        </authorList>
    </citation>
    <scope>NUCLEOTIDE SEQUENCE [LARGE SCALE GENOMIC DNA]</scope>
    <source>
        <strain evidence="4">cv. Chang Bougi</strain>
        <strain evidence="3">cv. SW 3</strain>
        <tissue evidence="2">Leaf</tissue>
    </source>
</reference>
<dbReference type="EMBL" id="SSTE01013117">
    <property type="protein sequence ID" value="KAA0047713.1"/>
    <property type="molecule type" value="Genomic_DNA"/>
</dbReference>
<name>A0A5D3C8S6_CUCMM</name>
<evidence type="ECO:0000313" key="2">
    <source>
        <dbReference type="EMBL" id="TYK08367.1"/>
    </source>
</evidence>
<accession>A0A5D3C8S6</accession>
<comment type="caution">
    <text evidence="2">The sequence shown here is derived from an EMBL/GenBank/DDBJ whole genome shotgun (WGS) entry which is preliminary data.</text>
</comment>
<evidence type="ECO:0000313" key="1">
    <source>
        <dbReference type="EMBL" id="KAA0047713.1"/>
    </source>
</evidence>
<gene>
    <name evidence="2" type="ORF">E5676_scaffold648G001790</name>
    <name evidence="1" type="ORF">E6C27_scaffold115G002260</name>
</gene>
<dbReference type="Proteomes" id="UP000321947">
    <property type="component" value="Unassembled WGS sequence"/>
</dbReference>